<comment type="caution">
    <text evidence="8">The sequence shown here is derived from an EMBL/GenBank/DDBJ whole genome shotgun (WGS) entry which is preliminary data.</text>
</comment>
<dbReference type="InterPro" id="IPR050330">
    <property type="entry name" value="Bact_OuterMem_StrucFunc"/>
</dbReference>
<feature type="signal peptide" evidence="6">
    <location>
        <begin position="1"/>
        <end position="21"/>
    </location>
</feature>
<name>A0AAW3ZPZ4_9GAMM</name>
<feature type="coiled-coil region" evidence="5">
    <location>
        <begin position="53"/>
        <end position="80"/>
    </location>
</feature>
<evidence type="ECO:0000256" key="1">
    <source>
        <dbReference type="ARBA" id="ARBA00004442"/>
    </source>
</evidence>
<keyword evidence="6" id="KW-0732">Signal</keyword>
<feature type="chain" id="PRO_5043542877" evidence="6">
    <location>
        <begin position="22"/>
        <end position="198"/>
    </location>
</feature>
<dbReference type="SUPFAM" id="SSF103088">
    <property type="entry name" value="OmpA-like"/>
    <property type="match status" value="1"/>
</dbReference>
<keyword evidence="5" id="KW-0175">Coiled coil</keyword>
<dbReference type="Pfam" id="PF00691">
    <property type="entry name" value="OmpA"/>
    <property type="match status" value="1"/>
</dbReference>
<proteinExistence type="predicted"/>
<dbReference type="InterPro" id="IPR036737">
    <property type="entry name" value="OmpA-like_sf"/>
</dbReference>
<organism evidence="8 9">
    <name type="scientific">Pseudomarimonas arenosa</name>
    <dbReference type="NCBI Taxonomy" id="2774145"/>
    <lineage>
        <taxon>Bacteria</taxon>
        <taxon>Pseudomonadati</taxon>
        <taxon>Pseudomonadota</taxon>
        <taxon>Gammaproteobacteria</taxon>
        <taxon>Lysobacterales</taxon>
        <taxon>Lysobacteraceae</taxon>
        <taxon>Pseudomarimonas</taxon>
    </lineage>
</organism>
<dbReference type="Proteomes" id="UP000613768">
    <property type="component" value="Unassembled WGS sequence"/>
</dbReference>
<dbReference type="PANTHER" id="PTHR30329">
    <property type="entry name" value="STATOR ELEMENT OF FLAGELLAR MOTOR COMPLEX"/>
    <property type="match status" value="1"/>
</dbReference>
<dbReference type="PRINTS" id="PR01021">
    <property type="entry name" value="OMPADOMAIN"/>
</dbReference>
<dbReference type="Gene3D" id="3.30.1330.60">
    <property type="entry name" value="OmpA-like domain"/>
    <property type="match status" value="1"/>
</dbReference>
<dbReference type="PROSITE" id="PS51123">
    <property type="entry name" value="OMPA_2"/>
    <property type="match status" value="1"/>
</dbReference>
<sequence>MSKFKTSRALLVSGLALSLGACSNYVKRTDFDAAMNELRARDSAIEAKADANASALAALRTSLEARLKQHEAKLAELAGRLHVDMNVHFAYDKAEVRDQDKATLDKFAKVIREHHSNAKVTVEGFTDAAGDAGYNKRLGKRRADAVRDYLVQQGLSAEQVVAVSYGESRERQQSPGAWGDNGLANRRVTLVVDVPPAT</sequence>
<dbReference type="InterPro" id="IPR006664">
    <property type="entry name" value="OMP_bac"/>
</dbReference>
<protein>
    <submittedName>
        <fullName evidence="8">OmpA family protein</fullName>
    </submittedName>
</protein>
<dbReference type="PANTHER" id="PTHR30329:SF21">
    <property type="entry name" value="LIPOPROTEIN YIAD-RELATED"/>
    <property type="match status" value="1"/>
</dbReference>
<evidence type="ECO:0000313" key="9">
    <source>
        <dbReference type="Proteomes" id="UP000613768"/>
    </source>
</evidence>
<keyword evidence="9" id="KW-1185">Reference proteome</keyword>
<evidence type="ECO:0000259" key="7">
    <source>
        <dbReference type="PROSITE" id="PS51123"/>
    </source>
</evidence>
<evidence type="ECO:0000256" key="5">
    <source>
        <dbReference type="SAM" id="Coils"/>
    </source>
</evidence>
<dbReference type="EMBL" id="JACYTR010000108">
    <property type="protein sequence ID" value="MBD8528273.1"/>
    <property type="molecule type" value="Genomic_DNA"/>
</dbReference>
<evidence type="ECO:0000256" key="4">
    <source>
        <dbReference type="PROSITE-ProRule" id="PRU00473"/>
    </source>
</evidence>
<dbReference type="AlphaFoldDB" id="A0AAW3ZPZ4"/>
<dbReference type="PROSITE" id="PS51257">
    <property type="entry name" value="PROKAR_LIPOPROTEIN"/>
    <property type="match status" value="1"/>
</dbReference>
<evidence type="ECO:0000313" key="8">
    <source>
        <dbReference type="EMBL" id="MBD8528273.1"/>
    </source>
</evidence>
<feature type="domain" description="OmpA-like" evidence="7">
    <location>
        <begin position="76"/>
        <end position="196"/>
    </location>
</feature>
<dbReference type="InterPro" id="IPR006665">
    <property type="entry name" value="OmpA-like"/>
</dbReference>
<keyword evidence="2 4" id="KW-0472">Membrane</keyword>
<gene>
    <name evidence="8" type="ORF">IFO71_21195</name>
</gene>
<reference evidence="8 9" key="1">
    <citation type="submission" date="2020-09" db="EMBL/GenBank/DDBJ databases">
        <title>Pseudoxanthomonas sp. CAU 1598 isolated from sand of Yaerae Beach.</title>
        <authorList>
            <person name="Kim W."/>
        </authorList>
    </citation>
    <scope>NUCLEOTIDE SEQUENCE [LARGE SCALE GENOMIC DNA]</scope>
    <source>
        <strain evidence="8 9">CAU 1598</strain>
    </source>
</reference>
<accession>A0AAW3ZPZ4</accession>
<evidence type="ECO:0000256" key="6">
    <source>
        <dbReference type="SAM" id="SignalP"/>
    </source>
</evidence>
<dbReference type="GO" id="GO:0009279">
    <property type="term" value="C:cell outer membrane"/>
    <property type="evidence" value="ECO:0007669"/>
    <property type="project" value="UniProtKB-SubCell"/>
</dbReference>
<dbReference type="CDD" id="cd07185">
    <property type="entry name" value="OmpA_C-like"/>
    <property type="match status" value="1"/>
</dbReference>
<evidence type="ECO:0000256" key="3">
    <source>
        <dbReference type="ARBA" id="ARBA00023237"/>
    </source>
</evidence>
<comment type="subcellular location">
    <subcellularLocation>
        <location evidence="1">Cell outer membrane</location>
    </subcellularLocation>
</comment>
<dbReference type="RefSeq" id="WP_192031690.1">
    <property type="nucleotide sequence ID" value="NZ_JACYTR010000108.1"/>
</dbReference>
<evidence type="ECO:0000256" key="2">
    <source>
        <dbReference type="ARBA" id="ARBA00023136"/>
    </source>
</evidence>
<keyword evidence="3" id="KW-0998">Cell outer membrane</keyword>